<feature type="region of interest" description="Disordered" evidence="1">
    <location>
        <begin position="67"/>
        <end position="86"/>
    </location>
</feature>
<gene>
    <name evidence="2" type="ORF">AQI88_00440</name>
</gene>
<dbReference type="EMBL" id="LMWL01000002">
    <property type="protein sequence ID" value="KUM98762.1"/>
    <property type="molecule type" value="Genomic_DNA"/>
</dbReference>
<proteinExistence type="predicted"/>
<feature type="compositionally biased region" description="Low complexity" evidence="1">
    <location>
        <begin position="67"/>
        <end position="80"/>
    </location>
</feature>
<dbReference type="STRING" id="67285.AQI88_00440"/>
<keyword evidence="3" id="KW-1185">Reference proteome</keyword>
<dbReference type="Proteomes" id="UP000054241">
    <property type="component" value="Unassembled WGS sequence"/>
</dbReference>
<evidence type="ECO:0000313" key="3">
    <source>
        <dbReference type="Proteomes" id="UP000054241"/>
    </source>
</evidence>
<accession>A0A101NTE6</accession>
<name>A0A101NTE6_9ACTN</name>
<organism evidence="2 3">
    <name type="scientific">Streptomyces cellostaticus</name>
    <dbReference type="NCBI Taxonomy" id="67285"/>
    <lineage>
        <taxon>Bacteria</taxon>
        <taxon>Bacillati</taxon>
        <taxon>Actinomycetota</taxon>
        <taxon>Actinomycetes</taxon>
        <taxon>Kitasatosporales</taxon>
        <taxon>Streptomycetaceae</taxon>
        <taxon>Streptomyces</taxon>
    </lineage>
</organism>
<dbReference type="AlphaFoldDB" id="A0A101NTE6"/>
<evidence type="ECO:0000256" key="1">
    <source>
        <dbReference type="SAM" id="MobiDB-lite"/>
    </source>
</evidence>
<sequence>MRVTPVREKQRSAWRPWHGAGGVAVVQGEDDDAERVVPGDLAQPVQAGGPDPVDVVLDGLASARVGSAPRVRPRPSVRTAAEAKEW</sequence>
<comment type="caution">
    <text evidence="2">The sequence shown here is derived from an EMBL/GenBank/DDBJ whole genome shotgun (WGS) entry which is preliminary data.</text>
</comment>
<protein>
    <submittedName>
        <fullName evidence="2">Uncharacterized protein</fullName>
    </submittedName>
</protein>
<evidence type="ECO:0000313" key="2">
    <source>
        <dbReference type="EMBL" id="KUM98762.1"/>
    </source>
</evidence>
<reference evidence="2 3" key="1">
    <citation type="submission" date="2015-10" db="EMBL/GenBank/DDBJ databases">
        <title>Draft genome sequence of Streptomyces cellostaticus DSM 40189, type strain for the species Streptomyces cellostaticus.</title>
        <authorList>
            <person name="Ruckert C."/>
            <person name="Winkler A."/>
            <person name="Kalinowski J."/>
            <person name="Kampfer P."/>
            <person name="Glaeser S."/>
        </authorList>
    </citation>
    <scope>NUCLEOTIDE SEQUENCE [LARGE SCALE GENOMIC DNA]</scope>
    <source>
        <strain evidence="2 3">DSM 40189</strain>
    </source>
</reference>